<comment type="caution">
    <text evidence="2">The sequence shown here is derived from an EMBL/GenBank/DDBJ whole genome shotgun (WGS) entry which is preliminary data.</text>
</comment>
<evidence type="ECO:0000313" key="3">
    <source>
        <dbReference type="Proteomes" id="UP000024635"/>
    </source>
</evidence>
<proteinExistence type="predicted"/>
<keyword evidence="3" id="KW-1185">Reference proteome</keyword>
<evidence type="ECO:0000256" key="1">
    <source>
        <dbReference type="SAM" id="MobiDB-lite"/>
    </source>
</evidence>
<dbReference type="EMBL" id="JARK01001734">
    <property type="protein sequence ID" value="EYB80880.1"/>
    <property type="molecule type" value="Genomic_DNA"/>
</dbReference>
<feature type="region of interest" description="Disordered" evidence="1">
    <location>
        <begin position="68"/>
        <end position="89"/>
    </location>
</feature>
<sequence>MTAFWLLIKRTAAKCAYLRLGTDASPMEDSEERRIASPMEKSEESAKYYTTQTLIACDPRALNVKRAIGHRSRRSHADNGMRGPKALVT</sequence>
<accession>A0A016RR43</accession>
<protein>
    <submittedName>
        <fullName evidence="2">Uncharacterized protein</fullName>
    </submittedName>
</protein>
<evidence type="ECO:0000313" key="2">
    <source>
        <dbReference type="EMBL" id="EYB80880.1"/>
    </source>
</evidence>
<gene>
    <name evidence="2" type="primary">Acey_s0398.g734</name>
    <name evidence="2" type="ORF">Y032_0398g734</name>
</gene>
<name>A0A016RR43_9BILA</name>
<dbReference type="Proteomes" id="UP000024635">
    <property type="component" value="Unassembled WGS sequence"/>
</dbReference>
<reference evidence="3" key="1">
    <citation type="journal article" date="2015" name="Nat. Genet.">
        <title>The genome and transcriptome of the zoonotic hookworm Ancylostoma ceylanicum identify infection-specific gene families.</title>
        <authorList>
            <person name="Schwarz E.M."/>
            <person name="Hu Y."/>
            <person name="Antoshechkin I."/>
            <person name="Miller M.M."/>
            <person name="Sternberg P.W."/>
            <person name="Aroian R.V."/>
        </authorList>
    </citation>
    <scope>NUCLEOTIDE SEQUENCE</scope>
    <source>
        <strain evidence="3">HY135</strain>
    </source>
</reference>
<organism evidence="2 3">
    <name type="scientific">Ancylostoma ceylanicum</name>
    <dbReference type="NCBI Taxonomy" id="53326"/>
    <lineage>
        <taxon>Eukaryota</taxon>
        <taxon>Metazoa</taxon>
        <taxon>Ecdysozoa</taxon>
        <taxon>Nematoda</taxon>
        <taxon>Chromadorea</taxon>
        <taxon>Rhabditida</taxon>
        <taxon>Rhabditina</taxon>
        <taxon>Rhabditomorpha</taxon>
        <taxon>Strongyloidea</taxon>
        <taxon>Ancylostomatidae</taxon>
        <taxon>Ancylostomatinae</taxon>
        <taxon>Ancylostoma</taxon>
    </lineage>
</organism>
<dbReference type="AlphaFoldDB" id="A0A016RR43"/>